<evidence type="ECO:0000313" key="1">
    <source>
        <dbReference type="EMBL" id="CAB3758716.1"/>
    </source>
</evidence>
<dbReference type="Proteomes" id="UP000494363">
    <property type="component" value="Unassembled WGS sequence"/>
</dbReference>
<gene>
    <name evidence="1" type="ORF">LMG29542_03412</name>
</gene>
<name>A0A6J5E0D9_9BURK</name>
<dbReference type="RefSeq" id="WP_175227631.1">
    <property type="nucleotide sequence ID" value="NZ_CADIKH010000014.1"/>
</dbReference>
<accession>A0A6J5E0D9</accession>
<reference evidence="1 2" key="1">
    <citation type="submission" date="2020-04" db="EMBL/GenBank/DDBJ databases">
        <authorList>
            <person name="De Canck E."/>
        </authorList>
    </citation>
    <scope>NUCLEOTIDE SEQUENCE [LARGE SCALE GENOMIC DNA]</scope>
    <source>
        <strain evidence="1 2">LMG 29542</strain>
    </source>
</reference>
<dbReference type="InterPro" id="IPR005358">
    <property type="entry name" value="Puta_zinc/iron-chelating_dom"/>
</dbReference>
<dbReference type="EMBL" id="CADIKH010000014">
    <property type="protein sequence ID" value="CAB3758716.1"/>
    <property type="molecule type" value="Genomic_DNA"/>
</dbReference>
<dbReference type="Pfam" id="PF03692">
    <property type="entry name" value="CxxCxxCC"/>
    <property type="match status" value="1"/>
</dbReference>
<evidence type="ECO:0000313" key="2">
    <source>
        <dbReference type="Proteomes" id="UP000494363"/>
    </source>
</evidence>
<protein>
    <recommendedName>
        <fullName evidence="3">Zinc/iron-chelating domain-containing protein</fullName>
    </recommendedName>
</protein>
<proteinExistence type="predicted"/>
<organism evidence="1 2">
    <name type="scientific">Paraburkholderia humisilvae</name>
    <dbReference type="NCBI Taxonomy" id="627669"/>
    <lineage>
        <taxon>Bacteria</taxon>
        <taxon>Pseudomonadati</taxon>
        <taxon>Pseudomonadota</taxon>
        <taxon>Betaproteobacteria</taxon>
        <taxon>Burkholderiales</taxon>
        <taxon>Burkholderiaceae</taxon>
        <taxon>Paraburkholderia</taxon>
    </lineage>
</organism>
<keyword evidence="2" id="KW-1185">Reference proteome</keyword>
<evidence type="ECO:0008006" key="3">
    <source>
        <dbReference type="Google" id="ProtNLM"/>
    </source>
</evidence>
<sequence>MALAETNAQHDANVVVRWRELDSGKLARVIEIVNEQSRPIKRRHHVSVNAMLNNPLVGIATKIEALWEAVDELAAIAAPRSACRKGCSHCCHIAVLLPEQEAALIGKRIGVKPAKVTGITQRGDVESGYHNPCPFLKGGACSIYASRPLACRQHFNMDSDALLCELVGSEATKVPYLNLMDYQMALAMATISRREGIGRDPRTGLPVPVLIERPPAVGDIRAFFPHGKQ</sequence>
<dbReference type="AlphaFoldDB" id="A0A6J5E0D9"/>